<sequence length="59" mass="7050">MSSDELITLMELLQKYEEENVEPLLKQEPKTKFEFRVFLSANQHKKVINEICECITYDL</sequence>
<organism evidence="1">
    <name type="scientific">Siphoviridae sp. ct5jB2</name>
    <dbReference type="NCBI Taxonomy" id="2825337"/>
    <lineage>
        <taxon>Viruses</taxon>
        <taxon>Duplodnaviria</taxon>
        <taxon>Heunggongvirae</taxon>
        <taxon>Uroviricota</taxon>
        <taxon>Caudoviricetes</taxon>
    </lineage>
</organism>
<dbReference type="EMBL" id="BK015927">
    <property type="protein sequence ID" value="DAF85603.1"/>
    <property type="molecule type" value="Genomic_DNA"/>
</dbReference>
<reference evidence="1" key="1">
    <citation type="journal article" date="2021" name="Proc. Natl. Acad. Sci. U.S.A.">
        <title>A Catalog of Tens of Thousands of Viruses from Human Metagenomes Reveals Hidden Associations with Chronic Diseases.</title>
        <authorList>
            <person name="Tisza M.J."/>
            <person name="Buck C.B."/>
        </authorList>
    </citation>
    <scope>NUCLEOTIDE SEQUENCE</scope>
    <source>
        <strain evidence="1">Ct5jB2</strain>
    </source>
</reference>
<protein>
    <submittedName>
        <fullName evidence="1">Uncharacterized protein</fullName>
    </submittedName>
</protein>
<accession>A0A8S5TTT2</accession>
<name>A0A8S5TTT2_9CAUD</name>
<proteinExistence type="predicted"/>
<evidence type="ECO:0000313" key="1">
    <source>
        <dbReference type="EMBL" id="DAF85603.1"/>
    </source>
</evidence>